<proteinExistence type="inferred from homology"/>
<keyword evidence="5" id="KW-1185">Reference proteome</keyword>
<dbReference type="InterPro" id="IPR006143">
    <property type="entry name" value="RND_pump_MFP"/>
</dbReference>
<dbReference type="InterPro" id="IPR058625">
    <property type="entry name" value="MdtA-like_BSH"/>
</dbReference>
<dbReference type="SUPFAM" id="SSF111369">
    <property type="entry name" value="HlyD-like secretion proteins"/>
    <property type="match status" value="1"/>
</dbReference>
<feature type="domain" description="Multidrug resistance protein MdtA-like alpha-helical hairpin" evidence="2">
    <location>
        <begin position="102"/>
        <end position="169"/>
    </location>
</feature>
<dbReference type="Pfam" id="PF25917">
    <property type="entry name" value="BSH_RND"/>
    <property type="match status" value="1"/>
</dbReference>
<dbReference type="Gene3D" id="1.10.287.470">
    <property type="entry name" value="Helix hairpin bin"/>
    <property type="match status" value="1"/>
</dbReference>
<feature type="domain" description="Multidrug resistance protein MdtA-like barrel-sandwich hybrid" evidence="3">
    <location>
        <begin position="70"/>
        <end position="197"/>
    </location>
</feature>
<dbReference type="GO" id="GO:1990281">
    <property type="term" value="C:efflux pump complex"/>
    <property type="evidence" value="ECO:0007669"/>
    <property type="project" value="TreeGrafter"/>
</dbReference>
<dbReference type="InterPro" id="IPR058624">
    <property type="entry name" value="MdtA-like_HH"/>
</dbReference>
<dbReference type="STRING" id="1122198.SAMN02745729_11814"/>
<gene>
    <name evidence="4" type="ORF">SAMN02745729_11814</name>
</gene>
<dbReference type="NCBIfam" id="TIGR01730">
    <property type="entry name" value="RND_mfp"/>
    <property type="match status" value="1"/>
</dbReference>
<dbReference type="Gene3D" id="2.40.30.170">
    <property type="match status" value="1"/>
</dbReference>
<accession>A0A1H4GMB0</accession>
<dbReference type="Proteomes" id="UP000242469">
    <property type="component" value="Unassembled WGS sequence"/>
</dbReference>
<dbReference type="PANTHER" id="PTHR30469">
    <property type="entry name" value="MULTIDRUG RESISTANCE PROTEIN MDTA"/>
    <property type="match status" value="1"/>
</dbReference>
<dbReference type="AlphaFoldDB" id="A0A1H4GMB0"/>
<evidence type="ECO:0000313" key="4">
    <source>
        <dbReference type="EMBL" id="SEB10743.1"/>
    </source>
</evidence>
<dbReference type="Gene3D" id="2.40.50.100">
    <property type="match status" value="1"/>
</dbReference>
<dbReference type="PANTHER" id="PTHR30469:SF11">
    <property type="entry name" value="BLL4320 PROTEIN"/>
    <property type="match status" value="1"/>
</dbReference>
<dbReference type="Pfam" id="PF25876">
    <property type="entry name" value="HH_MFP_RND"/>
    <property type="match status" value="1"/>
</dbReference>
<evidence type="ECO:0000313" key="5">
    <source>
        <dbReference type="Proteomes" id="UP000242469"/>
    </source>
</evidence>
<evidence type="ECO:0000256" key="1">
    <source>
        <dbReference type="ARBA" id="ARBA00009477"/>
    </source>
</evidence>
<protein>
    <submittedName>
        <fullName evidence="4">RND family efflux transporter, MFP subunit</fullName>
    </submittedName>
</protein>
<sequence>MNLFRPLCVATLCIVILSGCNSSDDTVLAIAEPLTVSVFTLEPRQAYTIEHRYAGTVEVKQNSALGFEAGGKLALINVNEGASVKAGQVLARLDTQLLEAETTQLQAQRNEIKARLKLAKASLNRFTALQQKGYASAQNLDELNAEVEALQASVAVTDSALAANRLRLEKSVLHAPFEARIAQRLADEGEVVAAGQPVLQLLSVANAEVSVGLPPEQASALREDRLYTLYAGQRTLQARLLSVGADLNPGTRTLQARLMPLDDTGLVNGELVQLSLPQDYAASGFSVPLSALTEGVRGLWNLYALKQTDAGTIVEARDIRVLHSDQQTAYITGAVTGGEQIIVSGLHRVVPGQKVSPANPALSTEGRPE</sequence>
<comment type="similarity">
    <text evidence="1">Belongs to the membrane fusion protein (MFP) (TC 8.A.1) family.</text>
</comment>
<evidence type="ECO:0000259" key="3">
    <source>
        <dbReference type="Pfam" id="PF25917"/>
    </source>
</evidence>
<dbReference type="EMBL" id="FNRJ01000018">
    <property type="protein sequence ID" value="SEB10743.1"/>
    <property type="molecule type" value="Genomic_DNA"/>
</dbReference>
<name>A0A1H4GMB0_9GAMM</name>
<dbReference type="RefSeq" id="WP_175527699.1">
    <property type="nucleotide sequence ID" value="NZ_FNRJ01000018.1"/>
</dbReference>
<dbReference type="GO" id="GO:0015562">
    <property type="term" value="F:efflux transmembrane transporter activity"/>
    <property type="evidence" value="ECO:0007669"/>
    <property type="project" value="TreeGrafter"/>
</dbReference>
<dbReference type="PROSITE" id="PS51257">
    <property type="entry name" value="PROKAR_LIPOPROTEIN"/>
    <property type="match status" value="1"/>
</dbReference>
<organism evidence="4 5">
    <name type="scientific">Marinobacterium iners DSM 11526</name>
    <dbReference type="NCBI Taxonomy" id="1122198"/>
    <lineage>
        <taxon>Bacteria</taxon>
        <taxon>Pseudomonadati</taxon>
        <taxon>Pseudomonadota</taxon>
        <taxon>Gammaproteobacteria</taxon>
        <taxon>Oceanospirillales</taxon>
        <taxon>Oceanospirillaceae</taxon>
        <taxon>Marinobacterium</taxon>
    </lineage>
</organism>
<evidence type="ECO:0000259" key="2">
    <source>
        <dbReference type="Pfam" id="PF25876"/>
    </source>
</evidence>
<dbReference type="Gene3D" id="2.40.420.20">
    <property type="match status" value="1"/>
</dbReference>
<reference evidence="5" key="1">
    <citation type="submission" date="2016-10" db="EMBL/GenBank/DDBJ databases">
        <authorList>
            <person name="Varghese N."/>
            <person name="Submissions S."/>
        </authorList>
    </citation>
    <scope>NUCLEOTIDE SEQUENCE [LARGE SCALE GENOMIC DNA]</scope>
    <source>
        <strain evidence="5">DSM 11526</strain>
    </source>
</reference>